<evidence type="ECO:0000259" key="5">
    <source>
        <dbReference type="Pfam" id="PF02836"/>
    </source>
</evidence>
<comment type="caution">
    <text evidence="7">The sequence shown here is derived from an EMBL/GenBank/DDBJ whole genome shotgun (WGS) entry which is preliminary data.</text>
</comment>
<keyword evidence="8" id="KW-1185">Reference proteome</keyword>
<sequence>MIQKGVILGFLICFLMACQSKKQTAIIQVSDNQISLNGTWNFIAANNLSEEKIILDKAVEWDTLSVPGNWDTTEKYATFKGKGYYQRKFSIPEDLQESQIRIQFGAVYQTSKVWLNGVLLGNHVGGYTPFEFNITPYINQNKENILVVLADNTYSRGAWWAWGGISRSVTLVKNQKVRMVRQHITAIPNFDDETVAFTISYKLENNDDRTVKVDLNSEILFQETAVLSKEHQVVLQSNSVQVSNISFTQKLSNFKLWDFNHPNLYQLKTALLVDKIEQDEQKDNFGVRKIEAKGEQLFLNNKPVKMNGFNRVHDHPKYGNTEPDELVQKDMLDIKSLGGVFSRLMHSPQAPNLLDFCDKIGYLIIEEIPVWGDDDPQTFKGNPLTKKWLSEMIERDYNHPSVVGWSVGNELRDSIKPWGKKTLTKSQLYYINSMLDHVDDLDKTRLKTYVSLTSYGKNTDQTNEPFEKLDLLCINSYGDAVKAAKSTHEKFPGKPIFVSEIGIKQIGPATEGELSAQLIDQLQILKTLPYVVGSSIWSYNDYRSDYKGTPASGFREWGVVNEKRAPKKAYQQIKKIYKN</sequence>
<dbReference type="SUPFAM" id="SSF49303">
    <property type="entry name" value="beta-Galactosidase/glucuronidase domain"/>
    <property type="match status" value="1"/>
</dbReference>
<feature type="domain" description="Glycoside hydrolase family 2 immunoglobulin-like beta-sandwich" evidence="4">
    <location>
        <begin position="183"/>
        <end position="288"/>
    </location>
</feature>
<dbReference type="InterPro" id="IPR017853">
    <property type="entry name" value="GH"/>
</dbReference>
<evidence type="ECO:0000313" key="7">
    <source>
        <dbReference type="EMBL" id="OBY63429.1"/>
    </source>
</evidence>
<proteinExistence type="inferred from homology"/>
<dbReference type="PANTHER" id="PTHR42732:SF1">
    <property type="entry name" value="BETA-MANNOSIDASE"/>
    <property type="match status" value="1"/>
</dbReference>
<dbReference type="Pfam" id="PF00703">
    <property type="entry name" value="Glyco_hydro_2"/>
    <property type="match status" value="1"/>
</dbReference>
<dbReference type="STRING" id="996801.BW723_04255"/>
<evidence type="ECO:0000313" key="8">
    <source>
        <dbReference type="Proteomes" id="UP000092612"/>
    </source>
</evidence>
<dbReference type="PROSITE" id="PS51257">
    <property type="entry name" value="PROKAR_LIPOPROTEIN"/>
    <property type="match status" value="1"/>
</dbReference>
<dbReference type="PRINTS" id="PR00132">
    <property type="entry name" value="GLHYDRLASE2"/>
</dbReference>
<dbReference type="GO" id="GO:0004553">
    <property type="term" value="F:hydrolase activity, hydrolyzing O-glycosyl compounds"/>
    <property type="evidence" value="ECO:0007669"/>
    <property type="project" value="InterPro"/>
</dbReference>
<dbReference type="InterPro" id="IPR006103">
    <property type="entry name" value="Glyco_hydro_2_cat"/>
</dbReference>
<dbReference type="InterPro" id="IPR006104">
    <property type="entry name" value="Glyco_hydro_2_N"/>
</dbReference>
<dbReference type="SUPFAM" id="SSF49785">
    <property type="entry name" value="Galactose-binding domain-like"/>
    <property type="match status" value="1"/>
</dbReference>
<comment type="similarity">
    <text evidence="1">Belongs to the glycosyl hydrolase 2 family.</text>
</comment>
<dbReference type="InterPro" id="IPR006101">
    <property type="entry name" value="Glyco_hydro_2"/>
</dbReference>
<dbReference type="EMBL" id="LSFL01000035">
    <property type="protein sequence ID" value="OBY63429.1"/>
    <property type="molecule type" value="Genomic_DNA"/>
</dbReference>
<dbReference type="Gene3D" id="2.60.40.10">
    <property type="entry name" value="Immunoglobulins"/>
    <property type="match status" value="1"/>
</dbReference>
<dbReference type="Gene3D" id="2.60.120.260">
    <property type="entry name" value="Galactose-binding domain-like"/>
    <property type="match status" value="1"/>
</dbReference>
<dbReference type="Pfam" id="PF02837">
    <property type="entry name" value="Glyco_hydro_2_N"/>
    <property type="match status" value="1"/>
</dbReference>
<dbReference type="InterPro" id="IPR013783">
    <property type="entry name" value="Ig-like_fold"/>
</dbReference>
<evidence type="ECO:0000259" key="4">
    <source>
        <dbReference type="Pfam" id="PF00703"/>
    </source>
</evidence>
<dbReference type="InterPro" id="IPR006102">
    <property type="entry name" value="Ig-like_GH2"/>
</dbReference>
<dbReference type="PANTHER" id="PTHR42732">
    <property type="entry name" value="BETA-GALACTOSIDASE"/>
    <property type="match status" value="1"/>
</dbReference>
<evidence type="ECO:0000256" key="1">
    <source>
        <dbReference type="ARBA" id="ARBA00007401"/>
    </source>
</evidence>
<dbReference type="InterPro" id="IPR051913">
    <property type="entry name" value="GH2_Domain-Containing"/>
</dbReference>
<feature type="domain" description="Glycosyl hydrolases family 2 sugar binding" evidence="6">
    <location>
        <begin position="35"/>
        <end position="173"/>
    </location>
</feature>
<feature type="domain" description="Glycoside hydrolase family 2 catalytic" evidence="5">
    <location>
        <begin position="291"/>
        <end position="578"/>
    </location>
</feature>
<gene>
    <name evidence="7" type="ORF">LPB301_11455</name>
</gene>
<dbReference type="Gene3D" id="3.20.20.80">
    <property type="entry name" value="Glycosidases"/>
    <property type="match status" value="1"/>
</dbReference>
<evidence type="ECO:0000256" key="2">
    <source>
        <dbReference type="ARBA" id="ARBA00022801"/>
    </source>
</evidence>
<protein>
    <submittedName>
        <fullName evidence="7">Glycoside hydrolase</fullName>
    </submittedName>
</protein>
<keyword evidence="3" id="KW-0326">Glycosidase</keyword>
<evidence type="ECO:0000256" key="3">
    <source>
        <dbReference type="ARBA" id="ARBA00023295"/>
    </source>
</evidence>
<organism evidence="7 8">
    <name type="scientific">Polaribacter reichenbachii</name>
    <dbReference type="NCBI Taxonomy" id="996801"/>
    <lineage>
        <taxon>Bacteria</taxon>
        <taxon>Pseudomonadati</taxon>
        <taxon>Bacteroidota</taxon>
        <taxon>Flavobacteriia</taxon>
        <taxon>Flavobacteriales</taxon>
        <taxon>Flavobacteriaceae</taxon>
    </lineage>
</organism>
<dbReference type="AlphaFoldDB" id="A0A1B8TV88"/>
<evidence type="ECO:0000259" key="6">
    <source>
        <dbReference type="Pfam" id="PF02837"/>
    </source>
</evidence>
<dbReference type="Pfam" id="PF02836">
    <property type="entry name" value="Glyco_hydro_2_C"/>
    <property type="match status" value="1"/>
</dbReference>
<dbReference type="GO" id="GO:0005975">
    <property type="term" value="P:carbohydrate metabolic process"/>
    <property type="evidence" value="ECO:0007669"/>
    <property type="project" value="InterPro"/>
</dbReference>
<dbReference type="KEGG" id="prn:BW723_04255"/>
<accession>A0A1B8TV88</accession>
<name>A0A1B8TV88_9FLAO</name>
<reference evidence="8" key="1">
    <citation type="submission" date="2016-02" db="EMBL/GenBank/DDBJ databases">
        <title>Paenibacillus sp. LPB0068, isolated from Crassostrea gigas.</title>
        <authorList>
            <person name="Shin S.-K."/>
            <person name="Yi H."/>
        </authorList>
    </citation>
    <scope>NUCLEOTIDE SEQUENCE [LARGE SCALE GENOMIC DNA]</scope>
    <source>
        <strain evidence="8">KCTC 23969</strain>
    </source>
</reference>
<dbReference type="Proteomes" id="UP000092612">
    <property type="component" value="Unassembled WGS sequence"/>
</dbReference>
<keyword evidence="2 7" id="KW-0378">Hydrolase</keyword>
<dbReference type="InterPro" id="IPR008979">
    <property type="entry name" value="Galactose-bd-like_sf"/>
</dbReference>
<dbReference type="SUPFAM" id="SSF51445">
    <property type="entry name" value="(Trans)glycosidases"/>
    <property type="match status" value="1"/>
</dbReference>
<dbReference type="InterPro" id="IPR036156">
    <property type="entry name" value="Beta-gal/glucu_dom_sf"/>
</dbReference>